<dbReference type="Proteomes" id="UP000295169">
    <property type="component" value="Unassembled WGS sequence"/>
</dbReference>
<feature type="compositionally biased region" description="Basic residues" evidence="1">
    <location>
        <begin position="197"/>
        <end position="211"/>
    </location>
</feature>
<reference evidence="2 3" key="1">
    <citation type="submission" date="2019-03" db="EMBL/GenBank/DDBJ databases">
        <title>Genomic Encyclopedia of Type Strains, Phase IV (KMG-IV): sequencing the most valuable type-strain genomes for metagenomic binning, comparative biology and taxonomic classification.</title>
        <authorList>
            <person name="Goeker M."/>
        </authorList>
    </citation>
    <scope>NUCLEOTIDE SEQUENCE [LARGE SCALE GENOMIC DNA]</scope>
    <source>
        <strain evidence="2 3">DSM 2286</strain>
    </source>
</reference>
<sequence>MGAGEEVLVSSRAFSSARPTDFALHGESLSLCSCKEKVTKEKARPIIRPCASLRVPSLRRRAGGRRTRGIHAPLRLSPHPCGSPLYATPALGLLNGTGELPAGTGSILKKAFLLFALLFAEVRIAPAPPSSGRTESPRKGLSRMDAAKGPWAMDGPSGRAPGAAMERGNPERSAGPDDGGGLLLGYFFLARQEKVTRRARRNLPHQPRKAPRSNTKPSRQHAETTRRIRPRKRIGLAPKPQTINASPALQGNTIDDLP</sequence>
<evidence type="ECO:0000313" key="3">
    <source>
        <dbReference type="Proteomes" id="UP000295169"/>
    </source>
</evidence>
<organism evidence="2 3">
    <name type="scientific">Azotobacter chroococcum</name>
    <dbReference type="NCBI Taxonomy" id="353"/>
    <lineage>
        <taxon>Bacteria</taxon>
        <taxon>Pseudomonadati</taxon>
        <taxon>Pseudomonadota</taxon>
        <taxon>Gammaproteobacteria</taxon>
        <taxon>Pseudomonadales</taxon>
        <taxon>Pseudomonadaceae</taxon>
        <taxon>Azotobacter</taxon>
    </lineage>
</organism>
<evidence type="ECO:0000256" key="1">
    <source>
        <dbReference type="SAM" id="MobiDB-lite"/>
    </source>
</evidence>
<dbReference type="EMBL" id="SMMU01000016">
    <property type="protein sequence ID" value="TCL29621.1"/>
    <property type="molecule type" value="Genomic_DNA"/>
</dbReference>
<feature type="compositionally biased region" description="Polar residues" evidence="1">
    <location>
        <begin position="241"/>
        <end position="258"/>
    </location>
</feature>
<feature type="region of interest" description="Disordered" evidence="1">
    <location>
        <begin position="126"/>
        <end position="178"/>
    </location>
</feature>
<protein>
    <submittedName>
        <fullName evidence="2">Uncharacterized protein</fullName>
    </submittedName>
</protein>
<comment type="caution">
    <text evidence="2">The sequence shown here is derived from an EMBL/GenBank/DDBJ whole genome shotgun (WGS) entry which is preliminary data.</text>
</comment>
<accession>A0A4R1PJ69</accession>
<name>A0A4R1PJ69_9GAMM</name>
<dbReference type="AlphaFoldDB" id="A0A4R1PJ69"/>
<gene>
    <name evidence="2" type="ORF">EV691_11665</name>
</gene>
<evidence type="ECO:0000313" key="2">
    <source>
        <dbReference type="EMBL" id="TCL29621.1"/>
    </source>
</evidence>
<feature type="region of interest" description="Disordered" evidence="1">
    <location>
        <begin position="197"/>
        <end position="258"/>
    </location>
</feature>
<proteinExistence type="predicted"/>